<dbReference type="KEGG" id="tog:HNI00_21955"/>
<protein>
    <submittedName>
        <fullName evidence="2">Site-specific integrase</fullName>
    </submittedName>
</protein>
<accession>A0AA96Y9N8</accession>
<dbReference type="Gene3D" id="1.10.443.10">
    <property type="entry name" value="Intergrase catalytic core"/>
    <property type="match status" value="1"/>
</dbReference>
<gene>
    <name evidence="2" type="ORF">HNI00_21955</name>
</gene>
<keyword evidence="1" id="KW-0233">DNA recombination</keyword>
<proteinExistence type="predicted"/>
<dbReference type="InterPro" id="IPR011010">
    <property type="entry name" value="DNA_brk_join_enz"/>
</dbReference>
<dbReference type="GO" id="GO:0015074">
    <property type="term" value="P:DNA integration"/>
    <property type="evidence" value="ECO:0007669"/>
    <property type="project" value="InterPro"/>
</dbReference>
<dbReference type="EMBL" id="CP053540">
    <property type="protein sequence ID" value="WOB45499.1"/>
    <property type="molecule type" value="Genomic_DNA"/>
</dbReference>
<dbReference type="GO" id="GO:0003677">
    <property type="term" value="F:DNA binding"/>
    <property type="evidence" value="ECO:0007669"/>
    <property type="project" value="InterPro"/>
</dbReference>
<dbReference type="RefSeq" id="WP_316789530.1">
    <property type="nucleotide sequence ID" value="NZ_CP053540.1"/>
</dbReference>
<organism evidence="2">
    <name type="scientific">Thermoleptolyngbya oregonensis NK1-22</name>
    <dbReference type="NCBI Taxonomy" id="2547457"/>
    <lineage>
        <taxon>Bacteria</taxon>
        <taxon>Bacillati</taxon>
        <taxon>Cyanobacteriota</taxon>
        <taxon>Cyanophyceae</taxon>
        <taxon>Oculatellales</taxon>
        <taxon>Oculatellaceae</taxon>
        <taxon>Thermoleptolyngbya</taxon>
    </lineage>
</organism>
<dbReference type="SUPFAM" id="SSF56349">
    <property type="entry name" value="DNA breaking-rejoining enzymes"/>
    <property type="match status" value="1"/>
</dbReference>
<dbReference type="InterPro" id="IPR013762">
    <property type="entry name" value="Integrase-like_cat_sf"/>
</dbReference>
<evidence type="ECO:0000256" key="1">
    <source>
        <dbReference type="ARBA" id="ARBA00023172"/>
    </source>
</evidence>
<sequence>MAVSKTEWTLEAVNQRLKEGRVKVSVEQIGGMLALRATLPPKPCSDRPKPYRQRIFLKLPANPEGFRRAEGEARLLGSRLVAGQFDWTAYMPIEKTPQGKPIAQWVKEFKAYYLETHTLKPSTWENHWEKVFSRLPQDQPLTGDILKSLVQSTERNTRNRKETCKKLQHLARFAGLDVDLLQYQGNYGGSKVKDRDLPSDEAIARAWAAIPNPAWRWVFGIMAACGLRDHEVFFCHWTEEGLQVTQGKTGPRLVFQPLYPEWVEEWGLRSPMLPNIQNVQQLYEAGKLGDKVARGFRRYGVPFSPYNLRHAYGVRSSVTFKLPVTTAAALMGHSPKEHLETYHRHISLKANQEAARQVMERGDRPKPPA</sequence>
<name>A0AA96Y9N8_9CYAN</name>
<dbReference type="AlphaFoldDB" id="A0AA96Y9N8"/>
<evidence type="ECO:0000313" key="2">
    <source>
        <dbReference type="EMBL" id="WOB45499.1"/>
    </source>
</evidence>
<dbReference type="GO" id="GO:0006310">
    <property type="term" value="P:DNA recombination"/>
    <property type="evidence" value="ECO:0007669"/>
    <property type="project" value="UniProtKB-KW"/>
</dbReference>
<reference evidence="2" key="1">
    <citation type="submission" date="2020-05" db="EMBL/GenBank/DDBJ databases">
        <authorList>
            <person name="Zhu T."/>
            <person name="Keshari N."/>
            <person name="Lu X."/>
        </authorList>
    </citation>
    <scope>NUCLEOTIDE SEQUENCE</scope>
    <source>
        <strain evidence="2">NK1-22</strain>
    </source>
</reference>